<dbReference type="PROSITE" id="PS50293">
    <property type="entry name" value="TPR_REGION"/>
    <property type="match status" value="1"/>
</dbReference>
<dbReference type="Gene3D" id="1.25.40.10">
    <property type="entry name" value="Tetratricopeptide repeat domain"/>
    <property type="match status" value="2"/>
</dbReference>
<keyword evidence="1" id="KW-0677">Repeat</keyword>
<keyword evidence="7" id="KW-1185">Reference proteome</keyword>
<dbReference type="PROSITE" id="PS50005">
    <property type="entry name" value="TPR"/>
    <property type="match status" value="1"/>
</dbReference>
<dbReference type="Pfam" id="PF13432">
    <property type="entry name" value="TPR_16"/>
    <property type="match status" value="1"/>
</dbReference>
<dbReference type="SUPFAM" id="SSF48452">
    <property type="entry name" value="TPR-like"/>
    <property type="match status" value="1"/>
</dbReference>
<evidence type="ECO:0000256" key="4">
    <source>
        <dbReference type="SAM" id="MobiDB-lite"/>
    </source>
</evidence>
<dbReference type="RefSeq" id="WP_004332774.1">
    <property type="nucleotide sequence ID" value="NZ_ACNN01000012.1"/>
</dbReference>
<feature type="compositionally biased region" description="Low complexity" evidence="4">
    <location>
        <begin position="157"/>
        <end position="168"/>
    </location>
</feature>
<dbReference type="Pfam" id="PF00515">
    <property type="entry name" value="TPR_1"/>
    <property type="match status" value="1"/>
</dbReference>
<sequence length="233" mass="26686">MKKLFRIIYIAALLVLALPAEGQQKVRSAVRKGHSALKKEEYAAAETAYRKALAQDSTLAIGHYSLGNALYKQGKYKEALEEYGRIQPEHLEDVNQAAQLFHNIGNAQLQQKKFAEAAESFKQSLRLNPTDDETRYNLALALKQIPPEDKNKGGGAQNQPQPQPQEQNPQPPKDQKKEEGKPEQPQKNEKIDPKTAEKILDAYQQDEDESRKRYEARRQQGQQQRQDKNKKRW</sequence>
<dbReference type="InterPro" id="IPR019734">
    <property type="entry name" value="TPR_rpt"/>
</dbReference>
<dbReference type="STRING" id="553175.POREN0001_1090"/>
<dbReference type="eggNOG" id="COG0457">
    <property type="taxonomic scope" value="Bacteria"/>
</dbReference>
<dbReference type="InterPro" id="IPR051685">
    <property type="entry name" value="Ycf3/AcsC/BcsC/TPR_MFPF"/>
</dbReference>
<comment type="caution">
    <text evidence="6">The sequence shown here is derived from an EMBL/GenBank/DDBJ whole genome shotgun (WGS) entry which is preliminary data.</text>
</comment>
<name>C3J9E6_POREA</name>
<dbReference type="SMART" id="SM00028">
    <property type="entry name" value="TPR"/>
    <property type="match status" value="3"/>
</dbReference>
<dbReference type="GeneID" id="93366435"/>
<feature type="compositionally biased region" description="Basic and acidic residues" evidence="4">
    <location>
        <begin position="209"/>
        <end position="218"/>
    </location>
</feature>
<dbReference type="EMBL" id="ACNN01000012">
    <property type="protein sequence ID" value="EEN83181.1"/>
    <property type="molecule type" value="Genomic_DNA"/>
</dbReference>
<dbReference type="PANTHER" id="PTHR44943:SF8">
    <property type="entry name" value="TPR REPEAT-CONTAINING PROTEIN MJ0263"/>
    <property type="match status" value="1"/>
</dbReference>
<evidence type="ECO:0000313" key="7">
    <source>
        <dbReference type="Proteomes" id="UP000004295"/>
    </source>
</evidence>
<evidence type="ECO:0000256" key="5">
    <source>
        <dbReference type="SAM" id="SignalP"/>
    </source>
</evidence>
<evidence type="ECO:0000256" key="3">
    <source>
        <dbReference type="PROSITE-ProRule" id="PRU00339"/>
    </source>
</evidence>
<keyword evidence="2 3" id="KW-0802">TPR repeat</keyword>
<dbReference type="Proteomes" id="UP000004295">
    <property type="component" value="Unassembled WGS sequence"/>
</dbReference>
<dbReference type="PANTHER" id="PTHR44943">
    <property type="entry name" value="CELLULOSE SYNTHASE OPERON PROTEIN C"/>
    <property type="match status" value="1"/>
</dbReference>
<proteinExistence type="predicted"/>
<protein>
    <submittedName>
        <fullName evidence="6">Tetratricopeptide repeat protein</fullName>
    </submittedName>
</protein>
<reference evidence="6 7" key="1">
    <citation type="submission" date="2009-04" db="EMBL/GenBank/DDBJ databases">
        <authorList>
            <person name="Sebastian Y."/>
            <person name="Madupu R."/>
            <person name="Durkin A.S."/>
            <person name="Torralba M."/>
            <person name="Methe B."/>
            <person name="Sutton G.G."/>
            <person name="Strausberg R.L."/>
            <person name="Nelson K.E."/>
        </authorList>
    </citation>
    <scope>NUCLEOTIDE SEQUENCE [LARGE SCALE GENOMIC DNA]</scope>
    <source>
        <strain evidence="7">ATCC 35406 / BCRC 14492 / JCM 8526 / NCTC 13058 / HG 370</strain>
    </source>
</reference>
<feature type="signal peptide" evidence="5">
    <location>
        <begin position="1"/>
        <end position="22"/>
    </location>
</feature>
<feature type="compositionally biased region" description="Basic and acidic residues" evidence="4">
    <location>
        <begin position="173"/>
        <end position="200"/>
    </location>
</feature>
<evidence type="ECO:0000256" key="1">
    <source>
        <dbReference type="ARBA" id="ARBA00022737"/>
    </source>
</evidence>
<gene>
    <name evidence="6" type="ORF">POREN0001_1090</name>
</gene>
<keyword evidence="5" id="KW-0732">Signal</keyword>
<evidence type="ECO:0000256" key="2">
    <source>
        <dbReference type="ARBA" id="ARBA00022803"/>
    </source>
</evidence>
<accession>C3J9E6</accession>
<feature type="region of interest" description="Disordered" evidence="4">
    <location>
        <begin position="146"/>
        <end position="233"/>
    </location>
</feature>
<feature type="repeat" description="TPR" evidence="3">
    <location>
        <begin position="98"/>
        <end position="131"/>
    </location>
</feature>
<organism evidence="6 7">
    <name type="scientific">Porphyromonas endodontalis (strain ATCC 35406 / DSM 24491 / JCM 8526 / CCUG 16442 / BCRC 14492 / NCTC 13058 / HG 370)</name>
    <name type="common">Bacteroides endodontalis</name>
    <dbReference type="NCBI Taxonomy" id="553175"/>
    <lineage>
        <taxon>Bacteria</taxon>
        <taxon>Pseudomonadati</taxon>
        <taxon>Bacteroidota</taxon>
        <taxon>Bacteroidia</taxon>
        <taxon>Bacteroidales</taxon>
        <taxon>Porphyromonadaceae</taxon>
        <taxon>Porphyromonas</taxon>
    </lineage>
</organism>
<evidence type="ECO:0000313" key="6">
    <source>
        <dbReference type="EMBL" id="EEN83181.1"/>
    </source>
</evidence>
<feature type="chain" id="PRO_5002926327" evidence="5">
    <location>
        <begin position="23"/>
        <end position="233"/>
    </location>
</feature>
<dbReference type="InterPro" id="IPR011990">
    <property type="entry name" value="TPR-like_helical_dom_sf"/>
</dbReference>
<dbReference type="AlphaFoldDB" id="C3J9E6"/>